<keyword evidence="3" id="KW-1185">Reference proteome</keyword>
<accession>A0ABU6P2P5</accession>
<evidence type="ECO:0000256" key="1">
    <source>
        <dbReference type="SAM" id="Phobius"/>
    </source>
</evidence>
<feature type="transmembrane region" description="Helical" evidence="1">
    <location>
        <begin position="131"/>
        <end position="152"/>
    </location>
</feature>
<proteinExistence type="predicted"/>
<name>A0ABU6P2P5_9BACI</name>
<feature type="transmembrane region" description="Helical" evidence="1">
    <location>
        <begin position="61"/>
        <end position="77"/>
    </location>
</feature>
<feature type="transmembrane region" description="Helical" evidence="1">
    <location>
        <begin position="6"/>
        <end position="23"/>
    </location>
</feature>
<keyword evidence="1" id="KW-0812">Transmembrane</keyword>
<feature type="transmembrane region" description="Helical" evidence="1">
    <location>
        <begin position="35"/>
        <end position="55"/>
    </location>
</feature>
<comment type="caution">
    <text evidence="2">The sequence shown here is derived from an EMBL/GenBank/DDBJ whole genome shotgun (WGS) entry which is preliminary data.</text>
</comment>
<evidence type="ECO:0000313" key="3">
    <source>
        <dbReference type="Proteomes" id="UP001342826"/>
    </source>
</evidence>
<organism evidence="2 3">
    <name type="scientific">Metabacillus fastidiosus</name>
    <dbReference type="NCBI Taxonomy" id="1458"/>
    <lineage>
        <taxon>Bacteria</taxon>
        <taxon>Bacillati</taxon>
        <taxon>Bacillota</taxon>
        <taxon>Bacilli</taxon>
        <taxon>Bacillales</taxon>
        <taxon>Bacillaceae</taxon>
        <taxon>Metabacillus</taxon>
    </lineage>
</organism>
<dbReference type="EMBL" id="JARTFS010000018">
    <property type="protein sequence ID" value="MED4403626.1"/>
    <property type="molecule type" value="Genomic_DNA"/>
</dbReference>
<keyword evidence="1" id="KW-0472">Membrane</keyword>
<evidence type="ECO:0000313" key="2">
    <source>
        <dbReference type="EMBL" id="MED4403626.1"/>
    </source>
</evidence>
<reference evidence="2 3" key="1">
    <citation type="submission" date="2023-03" db="EMBL/GenBank/DDBJ databases">
        <title>Bacillus Genome Sequencing.</title>
        <authorList>
            <person name="Dunlap C."/>
        </authorList>
    </citation>
    <scope>NUCLEOTIDE SEQUENCE [LARGE SCALE GENOMIC DNA]</scope>
    <source>
        <strain evidence="2 3">NRS-1717</strain>
    </source>
</reference>
<dbReference type="GeneID" id="301142221"/>
<feature type="transmembrane region" description="Helical" evidence="1">
    <location>
        <begin position="89"/>
        <end position="111"/>
    </location>
</feature>
<gene>
    <name evidence="2" type="ORF">P9271_20150</name>
</gene>
<dbReference type="Proteomes" id="UP001342826">
    <property type="component" value="Unassembled WGS sequence"/>
</dbReference>
<protein>
    <submittedName>
        <fullName evidence="2">Uncharacterized protein</fullName>
    </submittedName>
</protein>
<keyword evidence="1" id="KW-1133">Transmembrane helix</keyword>
<sequence>MTAFLIGNFMLNGTVGVLLYLLITKKKKIFADRYGMVVAMCGSGVLSLHLAMLTVFLIPDYFIIQVLFALGIGAFIGKKFGSLMKYQSLLSGLFHGIIGGIMGMMLGIVILNPSLCGLPSASLNSLQDNMLIFTVFGTILVIMTGSLLYYSLKV</sequence>
<dbReference type="RefSeq" id="WP_066232664.1">
    <property type="nucleotide sequence ID" value="NZ_JARTFQ010000006.1"/>
</dbReference>